<protein>
    <submittedName>
        <fullName evidence="1">Uncharacterized protein</fullName>
    </submittedName>
</protein>
<organism evidence="1 2">
    <name type="scientific">Kroppenstedtia eburnea</name>
    <dbReference type="NCBI Taxonomy" id="714067"/>
    <lineage>
        <taxon>Bacteria</taxon>
        <taxon>Bacillati</taxon>
        <taxon>Bacillota</taxon>
        <taxon>Bacilli</taxon>
        <taxon>Bacillales</taxon>
        <taxon>Thermoactinomycetaceae</taxon>
        <taxon>Kroppenstedtia</taxon>
    </lineage>
</organism>
<dbReference type="AlphaFoldDB" id="A0A1N7KYE7"/>
<gene>
    <name evidence="1" type="ORF">SAMN05421790_103344</name>
</gene>
<dbReference type="EMBL" id="FTOD01000003">
    <property type="protein sequence ID" value="SIS66604.1"/>
    <property type="molecule type" value="Genomic_DNA"/>
</dbReference>
<accession>A0A1N7KYE7</accession>
<reference evidence="2" key="1">
    <citation type="submission" date="2017-01" db="EMBL/GenBank/DDBJ databases">
        <authorList>
            <person name="Varghese N."/>
            <person name="Submissions S."/>
        </authorList>
    </citation>
    <scope>NUCLEOTIDE SEQUENCE [LARGE SCALE GENOMIC DNA]</scope>
    <source>
        <strain evidence="2">DSM 45196</strain>
    </source>
</reference>
<proteinExistence type="predicted"/>
<evidence type="ECO:0000313" key="1">
    <source>
        <dbReference type="EMBL" id="SIS66604.1"/>
    </source>
</evidence>
<sequence length="96" mass="11163">MLKNATINGKKHWVISEEEYSVLVNLAATAGIMYAGKVDEKKLPWPTFEGQILPEMVEKFIETHDLDYRTYEDDLKRFVEDAFAPILRKTKKTTKK</sequence>
<dbReference type="Proteomes" id="UP000186795">
    <property type="component" value="Unassembled WGS sequence"/>
</dbReference>
<keyword evidence="2" id="KW-1185">Reference proteome</keyword>
<evidence type="ECO:0000313" key="2">
    <source>
        <dbReference type="Proteomes" id="UP000186795"/>
    </source>
</evidence>
<name>A0A1N7KYE7_9BACL</name>